<protein>
    <submittedName>
        <fullName evidence="11">Pyruvate ferredoxin/flavodoxin oxidoreductase</fullName>
    </submittedName>
</protein>
<dbReference type="InterPro" id="IPR011766">
    <property type="entry name" value="TPP_enzyme_TPP-bd"/>
</dbReference>
<dbReference type="Pfam" id="PF20169">
    <property type="entry name" value="DUF6537"/>
    <property type="match status" value="1"/>
</dbReference>
<dbReference type="Pfam" id="PF01558">
    <property type="entry name" value="POR"/>
    <property type="match status" value="1"/>
</dbReference>
<evidence type="ECO:0000259" key="9">
    <source>
        <dbReference type="Pfam" id="PF02775"/>
    </source>
</evidence>
<gene>
    <name evidence="11" type="ORF">GCM10015535_60710</name>
</gene>
<keyword evidence="5" id="KW-0408">Iron</keyword>
<dbReference type="SUPFAM" id="SSF52518">
    <property type="entry name" value="Thiamin diphosphate-binding fold (THDP-binding)"/>
    <property type="match status" value="2"/>
</dbReference>
<accession>A0ABQ2W6S8</accession>
<proteinExistence type="predicted"/>
<keyword evidence="1" id="KW-0813">Transport</keyword>
<dbReference type="CDD" id="cd02008">
    <property type="entry name" value="TPP_IOR_alpha"/>
    <property type="match status" value="1"/>
</dbReference>
<evidence type="ECO:0000259" key="10">
    <source>
        <dbReference type="Pfam" id="PF20169"/>
    </source>
</evidence>
<dbReference type="Pfam" id="PF02775">
    <property type="entry name" value="TPP_enzyme_C"/>
    <property type="match status" value="1"/>
</dbReference>
<dbReference type="SUPFAM" id="SSF53323">
    <property type="entry name" value="Pyruvate-ferredoxin oxidoreductase, PFOR, domain III"/>
    <property type="match status" value="1"/>
</dbReference>
<dbReference type="PANTHER" id="PTHR48084:SF3">
    <property type="entry name" value="SUBUNIT OF PYRUVATE:FLAVODOXIN OXIDOREDUCTASE"/>
    <property type="match status" value="1"/>
</dbReference>
<keyword evidence="3" id="KW-0249">Electron transport</keyword>
<organism evidence="11 12">
    <name type="scientific">Streptomyces gelaticus</name>
    <dbReference type="NCBI Taxonomy" id="285446"/>
    <lineage>
        <taxon>Bacteria</taxon>
        <taxon>Bacillati</taxon>
        <taxon>Actinomycetota</taxon>
        <taxon>Actinomycetes</taxon>
        <taxon>Kitasatosporales</taxon>
        <taxon>Streptomycetaceae</taxon>
        <taxon>Streptomyces</taxon>
    </lineage>
</organism>
<evidence type="ECO:0000256" key="1">
    <source>
        <dbReference type="ARBA" id="ARBA00022448"/>
    </source>
</evidence>
<sequence>MTPQKATGSRPTLQDRYVREEGIVHLTGIQALARLPLDIRRADRREGRGTAGFVSGYEGSPLAGYDMELTRCGSLLDEYDIVFRPGVNEELAATAGQGTQLASAQPDKRVDGVTAIWYGKSPGLDRASDAIRHNNLMGTHPDGGALALVGDDPAAKSSTVPGASELLLADLGLPTLYPSDPQEALDFGLHGVAMSRASGLWVALKIVTAVADGSGTVDVSAGRVSPVVPDLAVDGVSYRHTVGSRMVQPALGDLERSRDGARLEIARRYAAANNLNRITRTGPDDRIGIVAAGKTFLDLRQALRILGLDDAELGRRGVRLLHLGMIHPLEPTVVERFASGLRHIVVVEEKRPLVETALKDLLYGQGDQPSVSGKRTPDGSALFPLDGELDPDTVAARLAPRLNELGEFLTVQSWLENIRATTRRKSLPLLPLLTRTPYFCSGCPHNLSTKAPEGAAVGAGIGCHAMVTLMAPSQAGDVIGMTQMGGEGAQWIGMQPFLERDHLIQNLGDGTFHHSGSLAIRAAVSAGVNVTYKLLHNSAVAMTGGQQPVGVMPVPAIVQGLLAEGVKRIIVTTEDVKRYRRITLPKGVVVWHRDRLAEAQEVLARTPGVTLLLHDQECATELRRKRKRGLVPEPTERVVINERVCEGCGDCGQQSNCLSVQPVDTEFGRKTRIDQSSCNKDYACLAGDCPSFLTVVPVGKKPAFVPVPMPDDAALPDPEPFVPASHTTRITGVGGSGVVTLAQILSTAASLAGRHVRALDQTGLAQKGGAVVSDIKITKETTDQAGKAALDECDLYLGCDLLVAADPGQLTTATPARTVAVVSTAEVPTGQMVIDPEVSFPPVGPLKERIRTESRDAVFLDARRLANDLLGEDQFANLLLTGAAYQTGGLPLPARAIEEAITLNGVKVEANLKAFRLGRQAVADPEAFADLLEGRAASPKPERGLSDEARRTLELVGAAPESELARLLAVRVPDLIAYQNAAYAARYARFVEQVRRAEGESVPGSTALTEAVARNLHKLMAYKDEYEVARLSLDPEVEREVKARFGDGARISYRLHPPVLRALGMTRKIELGPWFKPAFQALAAMRRLRGTRLDPFGAARVRRTERALVVEYEATISEVCRNLDEGCHGLAVEIASLPDTVRGYEEIKMASVARYRARSAELVGRLGGRHRDAVPGAPRRPGDRPGPRHGHGHPCG</sequence>
<dbReference type="CDD" id="cd07034">
    <property type="entry name" value="TPP_PYR_PFOR_IOR-alpha_like"/>
    <property type="match status" value="1"/>
</dbReference>
<evidence type="ECO:0000256" key="2">
    <source>
        <dbReference type="ARBA" id="ARBA00022485"/>
    </source>
</evidence>
<dbReference type="Gene3D" id="3.40.920.10">
    <property type="entry name" value="Pyruvate-ferredoxin oxidoreductase, PFOR, domain III"/>
    <property type="match status" value="1"/>
</dbReference>
<evidence type="ECO:0000313" key="11">
    <source>
        <dbReference type="EMBL" id="GGV94735.1"/>
    </source>
</evidence>
<evidence type="ECO:0000256" key="5">
    <source>
        <dbReference type="ARBA" id="ARBA00023004"/>
    </source>
</evidence>
<feature type="domain" description="Pyruvate/ketoisovalerate oxidoreductase catalytic" evidence="8">
    <location>
        <begin position="734"/>
        <end position="920"/>
    </location>
</feature>
<dbReference type="NCBIfam" id="NF009588">
    <property type="entry name" value="PRK13029.1"/>
    <property type="match status" value="1"/>
</dbReference>
<dbReference type="InterPro" id="IPR029061">
    <property type="entry name" value="THDP-binding"/>
</dbReference>
<dbReference type="EMBL" id="BMTF01000029">
    <property type="protein sequence ID" value="GGV94735.1"/>
    <property type="molecule type" value="Genomic_DNA"/>
</dbReference>
<reference evidence="12" key="1">
    <citation type="journal article" date="2019" name="Int. J. Syst. Evol. Microbiol.">
        <title>The Global Catalogue of Microorganisms (GCM) 10K type strain sequencing project: providing services to taxonomists for standard genome sequencing and annotation.</title>
        <authorList>
            <consortium name="The Broad Institute Genomics Platform"/>
            <consortium name="The Broad Institute Genome Sequencing Center for Infectious Disease"/>
            <person name="Wu L."/>
            <person name="Ma J."/>
        </authorList>
    </citation>
    <scope>NUCLEOTIDE SEQUENCE [LARGE SCALE GENOMIC DNA]</scope>
    <source>
        <strain evidence="12">JCM 4376</strain>
    </source>
</reference>
<dbReference type="InterPro" id="IPR051457">
    <property type="entry name" value="2-oxoacid:Fd_oxidoreductase"/>
</dbReference>
<keyword evidence="12" id="KW-1185">Reference proteome</keyword>
<dbReference type="InterPro" id="IPR002869">
    <property type="entry name" value="Pyrv_flavodox_OxRed_cen"/>
</dbReference>
<keyword evidence="4" id="KW-0560">Oxidoreductase</keyword>
<dbReference type="NCBIfam" id="NF009589">
    <property type="entry name" value="PRK13030.1"/>
    <property type="match status" value="1"/>
</dbReference>
<keyword evidence="2" id="KW-0004">4Fe-4S</keyword>
<evidence type="ECO:0000256" key="6">
    <source>
        <dbReference type="ARBA" id="ARBA00023014"/>
    </source>
</evidence>
<feature type="compositionally biased region" description="Basic residues" evidence="7">
    <location>
        <begin position="1187"/>
        <end position="1196"/>
    </location>
</feature>
<dbReference type="Proteomes" id="UP000660675">
    <property type="component" value="Unassembled WGS sequence"/>
</dbReference>
<dbReference type="InterPro" id="IPR002880">
    <property type="entry name" value="Pyrv_Fd/Flavodoxin_OxRdtase_N"/>
</dbReference>
<keyword evidence="11" id="KW-0670">Pyruvate</keyword>
<dbReference type="PANTHER" id="PTHR48084">
    <property type="entry name" value="2-OXOGLUTARATE OXIDOREDUCTASE SUBUNIT KORB-RELATED"/>
    <property type="match status" value="1"/>
</dbReference>
<dbReference type="SUPFAM" id="SSF52922">
    <property type="entry name" value="TK C-terminal domain-like"/>
    <property type="match status" value="1"/>
</dbReference>
<feature type="region of interest" description="Disordered" evidence="7">
    <location>
        <begin position="1166"/>
        <end position="1196"/>
    </location>
</feature>
<feature type="domain" description="Thiamine pyrophosphate enzyme TPP-binding" evidence="9">
    <location>
        <begin position="460"/>
        <end position="548"/>
    </location>
</feature>
<evidence type="ECO:0000256" key="3">
    <source>
        <dbReference type="ARBA" id="ARBA00022982"/>
    </source>
</evidence>
<dbReference type="InterPro" id="IPR009014">
    <property type="entry name" value="Transketo_C/PFOR_II"/>
</dbReference>
<dbReference type="InterPro" id="IPR019752">
    <property type="entry name" value="Pyrv/ketoisovalerate_OxRed_cat"/>
</dbReference>
<dbReference type="InterPro" id="IPR046667">
    <property type="entry name" value="DUF6537"/>
</dbReference>
<dbReference type="RefSeq" id="WP_189547474.1">
    <property type="nucleotide sequence ID" value="NZ_BMTF01000029.1"/>
</dbReference>
<feature type="domain" description="DUF6537" evidence="10">
    <location>
        <begin position="965"/>
        <end position="1160"/>
    </location>
</feature>
<dbReference type="Gene3D" id="3.40.50.970">
    <property type="match status" value="1"/>
</dbReference>
<evidence type="ECO:0000256" key="7">
    <source>
        <dbReference type="SAM" id="MobiDB-lite"/>
    </source>
</evidence>
<comment type="caution">
    <text evidence="11">The sequence shown here is derived from an EMBL/GenBank/DDBJ whole genome shotgun (WGS) entry which is preliminary data.</text>
</comment>
<evidence type="ECO:0000256" key="4">
    <source>
        <dbReference type="ARBA" id="ARBA00023002"/>
    </source>
</evidence>
<keyword evidence="6" id="KW-0411">Iron-sulfur</keyword>
<evidence type="ECO:0000259" key="8">
    <source>
        <dbReference type="Pfam" id="PF01558"/>
    </source>
</evidence>
<name>A0ABQ2W6S8_9ACTN</name>
<keyword evidence="2" id="KW-0479">Metal-binding</keyword>
<evidence type="ECO:0000313" key="12">
    <source>
        <dbReference type="Proteomes" id="UP000660675"/>
    </source>
</evidence>